<sequence>MKFLKISSIALCVALLLPGCGTIGKMNNTAKGGAIGGAGGAGIGALIGGLIGKGKGAAIGAGVGAAVGAGAGVLIGKKMDKAAEQAKQIEGAKVEQGEQNGVQYVKVTLDSGITFPTNGTTLSQQAKNSLSKFAGQLDPQFDLAICGHTDNTGTLEVNQRISLQRAQSVANYLTANGIAYAQLKSVKGYDYQYPVADNSTEAGRSQNRRVELYLLPSQQMIDQANQAAQ</sequence>
<accession>A0A9D9INC6</accession>
<dbReference type="PROSITE" id="PS51123">
    <property type="entry name" value="OMPA_2"/>
    <property type="match status" value="1"/>
</dbReference>
<keyword evidence="2 4" id="KW-0472">Membrane</keyword>
<dbReference type="Pfam" id="PF13488">
    <property type="entry name" value="Gly-zipper_Omp"/>
    <property type="match status" value="1"/>
</dbReference>
<dbReference type="AlphaFoldDB" id="A0A9D9INC6"/>
<organism evidence="6 7">
    <name type="scientific">Candidatus Limisoma faecipullorum</name>
    <dbReference type="NCBI Taxonomy" id="2840854"/>
    <lineage>
        <taxon>Bacteria</taxon>
        <taxon>Pseudomonadati</taxon>
        <taxon>Bacteroidota</taxon>
        <taxon>Bacteroidia</taxon>
        <taxon>Bacteroidales</taxon>
        <taxon>Candidatus Limisoma</taxon>
    </lineage>
</organism>
<name>A0A9D9INC6_9BACT</name>
<evidence type="ECO:0000256" key="2">
    <source>
        <dbReference type="ARBA" id="ARBA00023136"/>
    </source>
</evidence>
<gene>
    <name evidence="6" type="ORF">IAB88_03810</name>
</gene>
<feature type="domain" description="OmpA-like" evidence="5">
    <location>
        <begin position="102"/>
        <end position="218"/>
    </location>
</feature>
<dbReference type="InterPro" id="IPR006665">
    <property type="entry name" value="OmpA-like"/>
</dbReference>
<evidence type="ECO:0000256" key="3">
    <source>
        <dbReference type="ARBA" id="ARBA00023237"/>
    </source>
</evidence>
<comment type="subcellular location">
    <subcellularLocation>
        <location evidence="1">Cell outer membrane</location>
    </subcellularLocation>
</comment>
<dbReference type="InterPro" id="IPR050330">
    <property type="entry name" value="Bact_OuterMem_StrucFunc"/>
</dbReference>
<dbReference type="SUPFAM" id="SSF103088">
    <property type="entry name" value="OmpA-like"/>
    <property type="match status" value="1"/>
</dbReference>
<reference evidence="6" key="2">
    <citation type="journal article" date="2021" name="PeerJ">
        <title>Extensive microbial diversity within the chicken gut microbiome revealed by metagenomics and culture.</title>
        <authorList>
            <person name="Gilroy R."/>
            <person name="Ravi A."/>
            <person name="Getino M."/>
            <person name="Pursley I."/>
            <person name="Horton D.L."/>
            <person name="Alikhan N.F."/>
            <person name="Baker D."/>
            <person name="Gharbi K."/>
            <person name="Hall N."/>
            <person name="Watson M."/>
            <person name="Adriaenssens E.M."/>
            <person name="Foster-Nyarko E."/>
            <person name="Jarju S."/>
            <person name="Secka A."/>
            <person name="Antonio M."/>
            <person name="Oren A."/>
            <person name="Chaudhuri R.R."/>
            <person name="La Ragione R."/>
            <person name="Hildebrand F."/>
            <person name="Pallen M.J."/>
        </authorList>
    </citation>
    <scope>NUCLEOTIDE SEQUENCE</scope>
    <source>
        <strain evidence="6">6919</strain>
    </source>
</reference>
<evidence type="ECO:0000259" key="5">
    <source>
        <dbReference type="PROSITE" id="PS51123"/>
    </source>
</evidence>
<dbReference type="PANTHER" id="PTHR30329">
    <property type="entry name" value="STATOR ELEMENT OF FLAGELLAR MOTOR COMPLEX"/>
    <property type="match status" value="1"/>
</dbReference>
<evidence type="ECO:0000313" key="7">
    <source>
        <dbReference type="Proteomes" id="UP000823598"/>
    </source>
</evidence>
<dbReference type="InterPro" id="IPR036737">
    <property type="entry name" value="OmpA-like_sf"/>
</dbReference>
<keyword evidence="3" id="KW-0998">Cell outer membrane</keyword>
<dbReference type="Gene3D" id="3.30.1330.60">
    <property type="entry name" value="OmpA-like domain"/>
    <property type="match status" value="1"/>
</dbReference>
<dbReference type="Proteomes" id="UP000823598">
    <property type="component" value="Unassembled WGS sequence"/>
</dbReference>
<protein>
    <submittedName>
        <fullName evidence="6">OmpA family protein</fullName>
    </submittedName>
</protein>
<dbReference type="Pfam" id="PF00691">
    <property type="entry name" value="OmpA"/>
    <property type="match status" value="1"/>
</dbReference>
<evidence type="ECO:0000313" key="6">
    <source>
        <dbReference type="EMBL" id="MBO8476099.1"/>
    </source>
</evidence>
<dbReference type="PRINTS" id="PR01021">
    <property type="entry name" value="OMPADOMAIN"/>
</dbReference>
<dbReference type="EMBL" id="JADIMC010000044">
    <property type="protein sequence ID" value="MBO8476099.1"/>
    <property type="molecule type" value="Genomic_DNA"/>
</dbReference>
<dbReference type="InterPro" id="IPR006664">
    <property type="entry name" value="OMP_bac"/>
</dbReference>
<dbReference type="GO" id="GO:0009279">
    <property type="term" value="C:cell outer membrane"/>
    <property type="evidence" value="ECO:0007669"/>
    <property type="project" value="UniProtKB-SubCell"/>
</dbReference>
<evidence type="ECO:0000256" key="1">
    <source>
        <dbReference type="ARBA" id="ARBA00004442"/>
    </source>
</evidence>
<dbReference type="PANTHER" id="PTHR30329:SF21">
    <property type="entry name" value="LIPOPROTEIN YIAD-RELATED"/>
    <property type="match status" value="1"/>
</dbReference>
<proteinExistence type="predicted"/>
<evidence type="ECO:0000256" key="4">
    <source>
        <dbReference type="PROSITE-ProRule" id="PRU00473"/>
    </source>
</evidence>
<dbReference type="CDD" id="cd07185">
    <property type="entry name" value="OmpA_C-like"/>
    <property type="match status" value="1"/>
</dbReference>
<reference evidence="6" key="1">
    <citation type="submission" date="2020-10" db="EMBL/GenBank/DDBJ databases">
        <authorList>
            <person name="Gilroy R."/>
        </authorList>
    </citation>
    <scope>NUCLEOTIDE SEQUENCE</scope>
    <source>
        <strain evidence="6">6919</strain>
    </source>
</reference>
<comment type="caution">
    <text evidence="6">The sequence shown here is derived from an EMBL/GenBank/DDBJ whole genome shotgun (WGS) entry which is preliminary data.</text>
</comment>
<dbReference type="InterPro" id="IPR039567">
    <property type="entry name" value="Gly-zipper"/>
</dbReference>